<feature type="transmembrane region" description="Helical" evidence="1">
    <location>
        <begin position="90"/>
        <end position="112"/>
    </location>
</feature>
<comment type="caution">
    <text evidence="2">The sequence shown here is derived from an EMBL/GenBank/DDBJ whole genome shotgun (WGS) entry which is preliminary data.</text>
</comment>
<feature type="transmembrane region" description="Helical" evidence="1">
    <location>
        <begin position="132"/>
        <end position="152"/>
    </location>
</feature>
<dbReference type="OrthoDB" id="4464568at2"/>
<sequence length="164" mass="17931">MHSAFARIYGSHPLHLLTMIAGFALLGYVIAVVRPVTLWNSHVWWQSIVVWFAAAVIAHDLVLFPLYALVDRMLSRGRARPGRAAAVVPVLNYLRVPALGAGLTLLVFLPGIVRQGATTYRAATGQAQDPFLGRWLLLTAAMFAVSAGVYALKLATARRRARSR</sequence>
<keyword evidence="1" id="KW-0472">Membrane</keyword>
<dbReference type="AlphaFoldDB" id="A0A1A0VT28"/>
<dbReference type="EMBL" id="LZSX01000031">
    <property type="protein sequence ID" value="OBB86378.1"/>
    <property type="molecule type" value="Genomic_DNA"/>
</dbReference>
<feature type="transmembrane region" description="Helical" evidence="1">
    <location>
        <begin position="12"/>
        <end position="31"/>
    </location>
</feature>
<feature type="transmembrane region" description="Helical" evidence="1">
    <location>
        <begin position="43"/>
        <end position="69"/>
    </location>
</feature>
<accession>A0A1A0VT28</accession>
<protein>
    <submittedName>
        <fullName evidence="2">Uncharacterized protein</fullName>
    </submittedName>
</protein>
<reference evidence="2 3" key="1">
    <citation type="submission" date="2016-06" db="EMBL/GenBank/DDBJ databases">
        <authorList>
            <person name="Kjaerup R.B."/>
            <person name="Dalgaard T.S."/>
            <person name="Juul-Madsen H.R."/>
        </authorList>
    </citation>
    <scope>NUCLEOTIDE SEQUENCE [LARGE SCALE GENOMIC DNA]</scope>
    <source>
        <strain evidence="2 3">852002-51834_SCH5396731</strain>
    </source>
</reference>
<evidence type="ECO:0000313" key="3">
    <source>
        <dbReference type="Proteomes" id="UP000091914"/>
    </source>
</evidence>
<dbReference type="Proteomes" id="UP000091914">
    <property type="component" value="Unassembled WGS sequence"/>
</dbReference>
<gene>
    <name evidence="2" type="ORF">A5760_05180</name>
</gene>
<proteinExistence type="predicted"/>
<evidence type="ECO:0000256" key="1">
    <source>
        <dbReference type="SAM" id="Phobius"/>
    </source>
</evidence>
<name>A0A1A0VT28_9MYCO</name>
<keyword evidence="1" id="KW-0812">Transmembrane</keyword>
<evidence type="ECO:0000313" key="2">
    <source>
        <dbReference type="EMBL" id="OBB86378.1"/>
    </source>
</evidence>
<organism evidence="2 3">
    <name type="scientific">Mycobacterium colombiense</name>
    <dbReference type="NCBI Taxonomy" id="339268"/>
    <lineage>
        <taxon>Bacteria</taxon>
        <taxon>Bacillati</taxon>
        <taxon>Actinomycetota</taxon>
        <taxon>Actinomycetes</taxon>
        <taxon>Mycobacteriales</taxon>
        <taxon>Mycobacteriaceae</taxon>
        <taxon>Mycobacterium</taxon>
        <taxon>Mycobacterium avium complex (MAC)</taxon>
    </lineage>
</organism>
<keyword evidence="1" id="KW-1133">Transmembrane helix</keyword>
<dbReference type="RefSeq" id="WP_064878857.1">
    <property type="nucleotide sequence ID" value="NZ_LZSX01000031.1"/>
</dbReference>